<evidence type="ECO:0000313" key="3">
    <source>
        <dbReference type="Proteomes" id="UP001576774"/>
    </source>
</evidence>
<protein>
    <recommendedName>
        <fullName evidence="4">SH3 domain-containing protein</fullName>
    </recommendedName>
</protein>
<dbReference type="Proteomes" id="UP001576774">
    <property type="component" value="Unassembled WGS sequence"/>
</dbReference>
<dbReference type="RefSeq" id="WP_413271465.1">
    <property type="nucleotide sequence ID" value="NZ_JBHFNQ010000121.1"/>
</dbReference>
<reference evidence="2 3" key="1">
    <citation type="submission" date="2024-09" db="EMBL/GenBank/DDBJ databases">
        <title>Floridaenema gen nov. (Aerosakkonemataceae, Aerosakkonematales ord. nov., Cyanobacteria) from benthic tropical and subtropical fresh waters, with the description of four new species.</title>
        <authorList>
            <person name="Moretto J.A."/>
            <person name="Berthold D.E."/>
            <person name="Lefler F.W."/>
            <person name="Huang I.-S."/>
            <person name="Laughinghouse H. IV."/>
        </authorList>
    </citation>
    <scope>NUCLEOTIDE SEQUENCE [LARGE SCALE GENOMIC DNA]</scope>
    <source>
        <strain evidence="2 3">BLCC-F46</strain>
    </source>
</reference>
<evidence type="ECO:0000313" key="2">
    <source>
        <dbReference type="EMBL" id="MFB2878393.1"/>
    </source>
</evidence>
<accession>A0ABV4X6I5</accession>
<keyword evidence="1" id="KW-0732">Signal</keyword>
<evidence type="ECO:0000256" key="1">
    <source>
        <dbReference type="SAM" id="SignalP"/>
    </source>
</evidence>
<gene>
    <name evidence="2" type="ORF">ACE1CC_16195</name>
</gene>
<keyword evidence="3" id="KW-1185">Reference proteome</keyword>
<evidence type="ECO:0008006" key="4">
    <source>
        <dbReference type="Google" id="ProtNLM"/>
    </source>
</evidence>
<dbReference type="EMBL" id="JBHFNQ010000121">
    <property type="protein sequence ID" value="MFB2878393.1"/>
    <property type="molecule type" value="Genomic_DNA"/>
</dbReference>
<feature type="signal peptide" evidence="1">
    <location>
        <begin position="1"/>
        <end position="20"/>
    </location>
</feature>
<proteinExistence type="predicted"/>
<feature type="chain" id="PRO_5047380201" description="SH3 domain-containing protein" evidence="1">
    <location>
        <begin position="21"/>
        <end position="127"/>
    </location>
</feature>
<comment type="caution">
    <text evidence="2">The sequence shown here is derived from an EMBL/GenBank/DDBJ whole genome shotgun (WGS) entry which is preliminary data.</text>
</comment>
<sequence>MSAWKNLVATFSLVSLSALGSLGFGIKPSTASTLYFQSCETIQTSFIDDEYDDYQQVSNRAACSRVVTNGGRLFIRRSPGGRLIGYAYNGSYVRVIPNSYYRGWVRLSTGGYVSTRYLRPCPRSVAG</sequence>
<organism evidence="2 3">
    <name type="scientific">Floridaenema aerugineum BLCC-F46</name>
    <dbReference type="NCBI Taxonomy" id="3153654"/>
    <lineage>
        <taxon>Bacteria</taxon>
        <taxon>Bacillati</taxon>
        <taxon>Cyanobacteriota</taxon>
        <taxon>Cyanophyceae</taxon>
        <taxon>Oscillatoriophycideae</taxon>
        <taxon>Aerosakkonematales</taxon>
        <taxon>Aerosakkonemataceae</taxon>
        <taxon>Floridanema</taxon>
        <taxon>Floridanema aerugineum</taxon>
    </lineage>
</organism>
<name>A0ABV4X6I5_9CYAN</name>